<keyword evidence="15" id="KW-0282">Flagellum</keyword>
<keyword evidence="8" id="KW-0283">Flagellar rotation</keyword>
<dbReference type="PATRIC" id="fig|1549858.7.peg.2414"/>
<dbReference type="GO" id="GO:1902600">
    <property type="term" value="P:proton transmembrane transport"/>
    <property type="evidence" value="ECO:0007669"/>
    <property type="project" value="UniProtKB-KW"/>
</dbReference>
<evidence type="ECO:0000313" key="15">
    <source>
        <dbReference type="EMBL" id="KIU26802.1"/>
    </source>
</evidence>
<dbReference type="InterPro" id="IPR047055">
    <property type="entry name" value="MotA-like"/>
</dbReference>
<sequence>MFPAIGLVVLLGMVFGGFAITGGALGPVFEAIPHEMLIIGGAAAGALIIGNSGAELKAMGGGLAKVFKGPKYKKQDYLDVIFLVSKLMKMLRMDGPIALEPHVEDPKSSSVFSEYPRLLADHTLVNLIADTLRLVVVSSGTLDVHAVEEVMDHAIKSHHHEVEGPEHTLTSLADSLPALGIVAAVLGIVKTMGSIDKPPSVLGGMIGSALVGTFMGVLLAYGIVNPLAGRLKQIIHADAAIYHVVKQIIIASLHGHPQPLVIEAARSGIAHKNQPGFAEVFDGLRGK</sequence>
<dbReference type="GO" id="GO:0006935">
    <property type="term" value="P:chemotaxis"/>
    <property type="evidence" value="ECO:0007669"/>
    <property type="project" value="UniProtKB-KW"/>
</dbReference>
<dbReference type="PANTHER" id="PTHR30433">
    <property type="entry name" value="CHEMOTAXIS PROTEIN MOTA"/>
    <property type="match status" value="1"/>
</dbReference>
<evidence type="ECO:0000256" key="6">
    <source>
        <dbReference type="ARBA" id="ARBA00022519"/>
    </source>
</evidence>
<evidence type="ECO:0000256" key="10">
    <source>
        <dbReference type="ARBA" id="ARBA00022989"/>
    </source>
</evidence>
<keyword evidence="3" id="KW-0813">Transport</keyword>
<evidence type="ECO:0000256" key="12">
    <source>
        <dbReference type="ARBA" id="ARBA00023136"/>
    </source>
</evidence>
<evidence type="ECO:0000256" key="1">
    <source>
        <dbReference type="ARBA" id="ARBA00004429"/>
    </source>
</evidence>
<evidence type="ECO:0000313" key="16">
    <source>
        <dbReference type="Proteomes" id="UP000033203"/>
    </source>
</evidence>
<evidence type="ECO:0000259" key="14">
    <source>
        <dbReference type="Pfam" id="PF20560"/>
    </source>
</evidence>
<reference evidence="15 16" key="1">
    <citation type="submission" date="2015-01" db="EMBL/GenBank/DDBJ databases">
        <title>Genome of Sphingomonas taxi strain 30a.</title>
        <authorList>
            <person name="Eevers N."/>
            <person name="Van Hamme J."/>
            <person name="Bottos E."/>
            <person name="Weyens N."/>
            <person name="Vangronsveld J."/>
        </authorList>
    </citation>
    <scope>NUCLEOTIDE SEQUENCE [LARGE SCALE GENOMIC DNA]</scope>
    <source>
        <strain evidence="15 16">30a</strain>
    </source>
</reference>
<dbReference type="GO" id="GO:0071978">
    <property type="term" value="P:bacterial-type flagellum-dependent swarming motility"/>
    <property type="evidence" value="ECO:0007669"/>
    <property type="project" value="InterPro"/>
</dbReference>
<dbReference type="EMBL" id="JXTP01000060">
    <property type="protein sequence ID" value="KIU26802.1"/>
    <property type="molecule type" value="Genomic_DNA"/>
</dbReference>
<evidence type="ECO:0000256" key="2">
    <source>
        <dbReference type="ARBA" id="ARBA00008038"/>
    </source>
</evidence>
<dbReference type="AlphaFoldDB" id="A0A0D1M7U0"/>
<evidence type="ECO:0000256" key="11">
    <source>
        <dbReference type="ARBA" id="ARBA00023065"/>
    </source>
</evidence>
<protein>
    <submittedName>
        <fullName evidence="15">Flagellar motor protein MotA</fullName>
    </submittedName>
</protein>
<keyword evidence="15" id="KW-0966">Cell projection</keyword>
<gene>
    <name evidence="15" type="ORF">SR41_12705</name>
</gene>
<keyword evidence="9" id="KW-0375">Hydrogen ion transport</keyword>
<feature type="domain" description="Motility protein A N-terminal" evidence="14">
    <location>
        <begin position="5"/>
        <end position="95"/>
    </location>
</feature>
<feature type="domain" description="MotA/TolQ/ExbB proton channel" evidence="13">
    <location>
        <begin position="141"/>
        <end position="237"/>
    </location>
</feature>
<comment type="caution">
    <text evidence="15">The sequence shown here is derived from an EMBL/GenBank/DDBJ whole genome shotgun (WGS) entry which is preliminary data.</text>
</comment>
<keyword evidence="5" id="KW-0145">Chemotaxis</keyword>
<keyword evidence="6" id="KW-0997">Cell inner membrane</keyword>
<dbReference type="NCBIfam" id="TIGR03818">
    <property type="entry name" value="MotA1"/>
    <property type="match status" value="1"/>
</dbReference>
<dbReference type="Pfam" id="PF20560">
    <property type="entry name" value="MotA_N"/>
    <property type="match status" value="1"/>
</dbReference>
<keyword evidence="7" id="KW-0812">Transmembrane</keyword>
<keyword evidence="11" id="KW-0406">Ion transport</keyword>
<evidence type="ECO:0000259" key="13">
    <source>
        <dbReference type="Pfam" id="PF01618"/>
    </source>
</evidence>
<evidence type="ECO:0000256" key="8">
    <source>
        <dbReference type="ARBA" id="ARBA00022779"/>
    </source>
</evidence>
<dbReference type="GO" id="GO:0005886">
    <property type="term" value="C:plasma membrane"/>
    <property type="evidence" value="ECO:0007669"/>
    <property type="project" value="UniProtKB-SubCell"/>
</dbReference>
<organism evidence="15 16">
    <name type="scientific">Sphingomonas melonis</name>
    <dbReference type="NCBI Taxonomy" id="152682"/>
    <lineage>
        <taxon>Bacteria</taxon>
        <taxon>Pseudomonadati</taxon>
        <taxon>Pseudomonadota</taxon>
        <taxon>Alphaproteobacteria</taxon>
        <taxon>Sphingomonadales</taxon>
        <taxon>Sphingomonadaceae</taxon>
        <taxon>Sphingomonas</taxon>
    </lineage>
</organism>
<dbReference type="OrthoDB" id="9782603at2"/>
<comment type="subcellular location">
    <subcellularLocation>
        <location evidence="1">Cell inner membrane</location>
        <topology evidence="1">Multi-pass membrane protein</topology>
    </subcellularLocation>
</comment>
<accession>A0A0D1M7U0</accession>
<dbReference type="GeneID" id="93796772"/>
<keyword evidence="15" id="KW-0969">Cilium</keyword>
<evidence type="ECO:0000256" key="4">
    <source>
        <dbReference type="ARBA" id="ARBA00022475"/>
    </source>
</evidence>
<dbReference type="RefSeq" id="WP_020486342.1">
    <property type="nucleotide sequence ID" value="NZ_CP023705.1"/>
</dbReference>
<proteinExistence type="inferred from homology"/>
<dbReference type="Pfam" id="PF01618">
    <property type="entry name" value="MotA_ExbB"/>
    <property type="match status" value="1"/>
</dbReference>
<comment type="similarity">
    <text evidence="2">Belongs to the MotA family.</text>
</comment>
<evidence type="ECO:0000256" key="3">
    <source>
        <dbReference type="ARBA" id="ARBA00022448"/>
    </source>
</evidence>
<dbReference type="PROSITE" id="PS01307">
    <property type="entry name" value="MOTA"/>
    <property type="match status" value="1"/>
</dbReference>
<dbReference type="InterPro" id="IPR046786">
    <property type="entry name" value="MotA_N"/>
</dbReference>
<evidence type="ECO:0000256" key="5">
    <source>
        <dbReference type="ARBA" id="ARBA00022500"/>
    </source>
</evidence>
<dbReference type="InterPro" id="IPR000540">
    <property type="entry name" value="Flag_MotA_CS"/>
</dbReference>
<evidence type="ECO:0000256" key="9">
    <source>
        <dbReference type="ARBA" id="ARBA00022781"/>
    </source>
</evidence>
<dbReference type="InterPro" id="IPR022522">
    <property type="entry name" value="Flagellar_motor_stator_MotA"/>
</dbReference>
<keyword evidence="4" id="KW-1003">Cell membrane</keyword>
<dbReference type="Proteomes" id="UP000033203">
    <property type="component" value="Unassembled WGS sequence"/>
</dbReference>
<dbReference type="PANTHER" id="PTHR30433:SF4">
    <property type="entry name" value="MOTILITY PROTEIN A"/>
    <property type="match status" value="1"/>
</dbReference>
<dbReference type="InterPro" id="IPR002898">
    <property type="entry name" value="MotA_ExbB_proton_chnl"/>
</dbReference>
<keyword evidence="10" id="KW-1133">Transmembrane helix</keyword>
<keyword evidence="12" id="KW-0472">Membrane</keyword>
<name>A0A0D1M7U0_9SPHN</name>
<evidence type="ECO:0000256" key="7">
    <source>
        <dbReference type="ARBA" id="ARBA00022692"/>
    </source>
</evidence>